<reference evidence="9 10" key="1">
    <citation type="submission" date="2019-09" db="EMBL/GenBank/DDBJ databases">
        <title>YIM 132180 draft genome.</title>
        <authorList>
            <person name="Zhang K."/>
        </authorList>
    </citation>
    <scope>NUCLEOTIDE SEQUENCE [LARGE SCALE GENOMIC DNA]</scope>
    <source>
        <strain evidence="9 10">YIM 132180</strain>
    </source>
</reference>
<feature type="domain" description="RecJ OB" evidence="8">
    <location>
        <begin position="483"/>
        <end position="591"/>
    </location>
</feature>
<dbReference type="InterPro" id="IPR038763">
    <property type="entry name" value="DHH_sf"/>
</dbReference>
<dbReference type="Pfam" id="PF02272">
    <property type="entry name" value="DHHA1"/>
    <property type="match status" value="1"/>
</dbReference>
<name>A0A7V7TXL6_9HYPH</name>
<dbReference type="NCBIfam" id="TIGR00644">
    <property type="entry name" value="recJ"/>
    <property type="match status" value="1"/>
</dbReference>
<evidence type="ECO:0000256" key="4">
    <source>
        <dbReference type="ARBA" id="ARBA00022801"/>
    </source>
</evidence>
<dbReference type="EMBL" id="VZDO01000004">
    <property type="protein sequence ID" value="KAB0680908.1"/>
    <property type="molecule type" value="Genomic_DNA"/>
</dbReference>
<evidence type="ECO:0000259" key="7">
    <source>
        <dbReference type="Pfam" id="PF02272"/>
    </source>
</evidence>
<evidence type="ECO:0000259" key="8">
    <source>
        <dbReference type="Pfam" id="PF17768"/>
    </source>
</evidence>
<dbReference type="PANTHER" id="PTHR30255:SF2">
    <property type="entry name" value="SINGLE-STRANDED-DNA-SPECIFIC EXONUCLEASE RECJ"/>
    <property type="match status" value="1"/>
</dbReference>
<proteinExistence type="inferred from homology"/>
<evidence type="ECO:0000313" key="9">
    <source>
        <dbReference type="EMBL" id="KAB0680908.1"/>
    </source>
</evidence>
<organism evidence="9 10">
    <name type="scientific">Plantimonas leprariae</name>
    <dbReference type="NCBI Taxonomy" id="2615207"/>
    <lineage>
        <taxon>Bacteria</taxon>
        <taxon>Pseudomonadati</taxon>
        <taxon>Pseudomonadota</taxon>
        <taxon>Alphaproteobacteria</taxon>
        <taxon>Hyphomicrobiales</taxon>
        <taxon>Aurantimonadaceae</taxon>
        <taxon>Plantimonas</taxon>
    </lineage>
</organism>
<dbReference type="InterPro" id="IPR041122">
    <property type="entry name" value="RecJ_OB"/>
</dbReference>
<keyword evidence="3" id="KW-0540">Nuclease</keyword>
<feature type="domain" description="DHHA1" evidence="7">
    <location>
        <begin position="374"/>
        <end position="466"/>
    </location>
</feature>
<dbReference type="InterPro" id="IPR004610">
    <property type="entry name" value="RecJ"/>
</dbReference>
<dbReference type="GO" id="GO:0006310">
    <property type="term" value="P:DNA recombination"/>
    <property type="evidence" value="ECO:0007669"/>
    <property type="project" value="InterPro"/>
</dbReference>
<feature type="domain" description="DDH" evidence="6">
    <location>
        <begin position="98"/>
        <end position="253"/>
    </location>
</feature>
<protein>
    <recommendedName>
        <fullName evidence="2">Single-stranded-DNA-specific exonuclease RecJ</fullName>
    </recommendedName>
</protein>
<gene>
    <name evidence="9" type="primary">recJ</name>
    <name evidence="9" type="ORF">F6X38_07970</name>
</gene>
<evidence type="ECO:0000256" key="2">
    <source>
        <dbReference type="ARBA" id="ARBA00019841"/>
    </source>
</evidence>
<dbReference type="PANTHER" id="PTHR30255">
    <property type="entry name" value="SINGLE-STRANDED-DNA-SPECIFIC EXONUCLEASE RECJ"/>
    <property type="match status" value="1"/>
</dbReference>
<dbReference type="SUPFAM" id="SSF64182">
    <property type="entry name" value="DHH phosphoesterases"/>
    <property type="match status" value="1"/>
</dbReference>
<evidence type="ECO:0000256" key="1">
    <source>
        <dbReference type="ARBA" id="ARBA00005915"/>
    </source>
</evidence>
<keyword evidence="4" id="KW-0378">Hydrolase</keyword>
<evidence type="ECO:0000256" key="3">
    <source>
        <dbReference type="ARBA" id="ARBA00022722"/>
    </source>
</evidence>
<evidence type="ECO:0000259" key="6">
    <source>
        <dbReference type="Pfam" id="PF01368"/>
    </source>
</evidence>
<keyword evidence="10" id="KW-1185">Reference proteome</keyword>
<dbReference type="InterPro" id="IPR003156">
    <property type="entry name" value="DHHA1_dom"/>
</dbReference>
<keyword evidence="5 9" id="KW-0269">Exonuclease</keyword>
<dbReference type="InterPro" id="IPR051673">
    <property type="entry name" value="SSDNA_exonuclease_RecJ"/>
</dbReference>
<dbReference type="Proteomes" id="UP000432089">
    <property type="component" value="Unassembled WGS sequence"/>
</dbReference>
<evidence type="ECO:0000256" key="5">
    <source>
        <dbReference type="ARBA" id="ARBA00022839"/>
    </source>
</evidence>
<dbReference type="GO" id="GO:0003676">
    <property type="term" value="F:nucleic acid binding"/>
    <property type="evidence" value="ECO:0007669"/>
    <property type="project" value="InterPro"/>
</dbReference>
<dbReference type="InterPro" id="IPR001667">
    <property type="entry name" value="DDH_dom"/>
</dbReference>
<sequence length="597" mass="62990">MSMAERRSFLGVEHSVLGQRWEHALDSREEAAATRMAQDTAIPDVVCRVLAGRGVEASRAQAFFHPTIRDLMPDPSRFTDMDAAAARLADAIERRESIAIFGDYDVDGAASSALLRLYLERLGLKAAIRIPDRLTEGYGPNPAIVRELADGGATLVVTVDCGTTSHDALDEAKRLGLDVIVLDHHQTGPNLPAAAAIVNPNRQDDLSGQGMLCAAGVVFMTLTAVSRELRRRGRAAAALPDLMEFLDLVALATVCDVVPLVGLNRAFVVRGLAVMRQSRNPGLNALARVAGLTVAGDVYHLGYILGPRINAGGRIGRADLGATLLTAPNEGVATEIAAELHLLNEERQGMERRMLAEAESEVAAEIGTGEGPAILIAARDSWHPGIVGLIAARLKERYARPAVAIAFDATGRGTGSGRSATGLDLGALVRDAVEAGILLKGGGHAMAAGLTVERHRLGDFRAFAEEESRRALGSFRQQGRLAIDGALAAMGATTSLVAEVERAGPYGAGHAQPVFALPRHRIATAAVVGKGHVRVSLTGADGGAVSAIAFRSADTELGRRLIARGDPIHAAGTLSVDRYRGRETVSFRILDIANVKR</sequence>
<dbReference type="Gene3D" id="3.10.310.30">
    <property type="match status" value="1"/>
</dbReference>
<comment type="similarity">
    <text evidence="1">Belongs to the RecJ family.</text>
</comment>
<dbReference type="Gene3D" id="3.90.1640.30">
    <property type="match status" value="1"/>
</dbReference>
<dbReference type="Pfam" id="PF17768">
    <property type="entry name" value="RecJ_OB"/>
    <property type="match status" value="1"/>
</dbReference>
<accession>A0A7V7TXL6</accession>
<dbReference type="GO" id="GO:0006281">
    <property type="term" value="P:DNA repair"/>
    <property type="evidence" value="ECO:0007669"/>
    <property type="project" value="InterPro"/>
</dbReference>
<comment type="caution">
    <text evidence="9">The sequence shown here is derived from an EMBL/GenBank/DDBJ whole genome shotgun (WGS) entry which is preliminary data.</text>
</comment>
<dbReference type="Pfam" id="PF01368">
    <property type="entry name" value="DHH"/>
    <property type="match status" value="1"/>
</dbReference>
<dbReference type="GO" id="GO:0008409">
    <property type="term" value="F:5'-3' exonuclease activity"/>
    <property type="evidence" value="ECO:0007669"/>
    <property type="project" value="InterPro"/>
</dbReference>
<dbReference type="AlphaFoldDB" id="A0A7V7TXL6"/>
<dbReference type="RefSeq" id="WP_150969077.1">
    <property type="nucleotide sequence ID" value="NZ_VZDO01000004.1"/>
</dbReference>
<evidence type="ECO:0000313" key="10">
    <source>
        <dbReference type="Proteomes" id="UP000432089"/>
    </source>
</evidence>